<proteinExistence type="predicted"/>
<dbReference type="EMBL" id="MT144352">
    <property type="protein sequence ID" value="QJA52589.1"/>
    <property type="molecule type" value="Genomic_DNA"/>
</dbReference>
<organism evidence="1">
    <name type="scientific">viral metagenome</name>
    <dbReference type="NCBI Taxonomy" id="1070528"/>
    <lineage>
        <taxon>unclassified sequences</taxon>
        <taxon>metagenomes</taxon>
        <taxon>organismal metagenomes</taxon>
    </lineage>
</organism>
<dbReference type="AlphaFoldDB" id="A0A6H1ZYN3"/>
<reference evidence="1" key="1">
    <citation type="submission" date="2020-03" db="EMBL/GenBank/DDBJ databases">
        <title>The deep terrestrial virosphere.</title>
        <authorList>
            <person name="Holmfeldt K."/>
            <person name="Nilsson E."/>
            <person name="Simone D."/>
            <person name="Lopez-Fernandez M."/>
            <person name="Wu X."/>
            <person name="de Brujin I."/>
            <person name="Lundin D."/>
            <person name="Andersson A."/>
            <person name="Bertilsson S."/>
            <person name="Dopson M."/>
        </authorList>
    </citation>
    <scope>NUCLEOTIDE SEQUENCE</scope>
    <source>
        <strain evidence="1">TM448A02832</strain>
    </source>
</reference>
<gene>
    <name evidence="1" type="ORF">TM448A02832_0002</name>
</gene>
<evidence type="ECO:0000313" key="1">
    <source>
        <dbReference type="EMBL" id="QJA52589.1"/>
    </source>
</evidence>
<sequence length="160" mass="16705">MALTQGAWSVTTVNKLMVATCSVVQTIAENDAYTLKTPKELDPTKPWMLVVSTSAATDAVAVPLDIWCGFADTFVLAGDGATVAATAGVNFKQLTDDIGFSAATVSCFILDPELPVADVVTIAAIASGYKAKIPVAPYYAFNLDGASTLLAATVTYYIIQ</sequence>
<protein>
    <submittedName>
        <fullName evidence="1">Uncharacterized protein</fullName>
    </submittedName>
</protein>
<accession>A0A6H1ZYN3</accession>
<name>A0A6H1ZYN3_9ZZZZ</name>